<dbReference type="SUPFAM" id="SSF56784">
    <property type="entry name" value="HAD-like"/>
    <property type="match status" value="1"/>
</dbReference>
<accession>A0A0F9Q2U4</accession>
<name>A0A0F9Q2U4_9ZZZZ</name>
<dbReference type="NCBIfam" id="TIGR01549">
    <property type="entry name" value="HAD-SF-IA-v1"/>
    <property type="match status" value="1"/>
</dbReference>
<evidence type="ECO:0000313" key="1">
    <source>
        <dbReference type="EMBL" id="KKN31277.1"/>
    </source>
</evidence>
<dbReference type="SFLD" id="SFLDG01129">
    <property type="entry name" value="C1.5:_HAD__Beta-PGM__Phosphata"/>
    <property type="match status" value="1"/>
</dbReference>
<dbReference type="InterPro" id="IPR006439">
    <property type="entry name" value="HAD-SF_hydro_IA"/>
</dbReference>
<comment type="caution">
    <text evidence="1">The sequence shown here is derived from an EMBL/GenBank/DDBJ whole genome shotgun (WGS) entry which is preliminary data.</text>
</comment>
<dbReference type="CDD" id="cd02603">
    <property type="entry name" value="HAD_sEH-N_like"/>
    <property type="match status" value="1"/>
</dbReference>
<dbReference type="EMBL" id="LAZR01002343">
    <property type="protein sequence ID" value="KKN31277.1"/>
    <property type="molecule type" value="Genomic_DNA"/>
</dbReference>
<dbReference type="Gene3D" id="1.10.150.240">
    <property type="entry name" value="Putative phosphatase, domain 2"/>
    <property type="match status" value="1"/>
</dbReference>
<dbReference type="PANTHER" id="PTHR43611">
    <property type="entry name" value="ALPHA-D-GLUCOSE 1-PHOSPHATE PHOSPHATASE"/>
    <property type="match status" value="1"/>
</dbReference>
<protein>
    <recommendedName>
        <fullName evidence="2">FCP1 homology domain-containing protein</fullName>
    </recommendedName>
</protein>
<dbReference type="InterPro" id="IPR023214">
    <property type="entry name" value="HAD_sf"/>
</dbReference>
<reference evidence="1" key="1">
    <citation type="journal article" date="2015" name="Nature">
        <title>Complex archaea that bridge the gap between prokaryotes and eukaryotes.</title>
        <authorList>
            <person name="Spang A."/>
            <person name="Saw J.H."/>
            <person name="Jorgensen S.L."/>
            <person name="Zaremba-Niedzwiedzka K."/>
            <person name="Martijn J."/>
            <person name="Lind A.E."/>
            <person name="van Eijk R."/>
            <person name="Schleper C."/>
            <person name="Guy L."/>
            <person name="Ettema T.J."/>
        </authorList>
    </citation>
    <scope>NUCLEOTIDE SEQUENCE</scope>
</reference>
<gene>
    <name evidence="1" type="ORF">LCGC14_0825660</name>
</gene>
<dbReference type="AlphaFoldDB" id="A0A0F9Q2U4"/>
<proteinExistence type="predicted"/>
<dbReference type="InterPro" id="IPR023198">
    <property type="entry name" value="PGP-like_dom2"/>
</dbReference>
<dbReference type="Pfam" id="PF00702">
    <property type="entry name" value="Hydrolase"/>
    <property type="match status" value="1"/>
</dbReference>
<dbReference type="SFLD" id="SFLDS00003">
    <property type="entry name" value="Haloacid_Dehalogenase"/>
    <property type="match status" value="1"/>
</dbReference>
<sequence length="205" mass="23744">MTIKTIMFDLGGVVIDLDFSIFFNIIIAQSPLKTPKTQIMLEFFRQIGNYSKGKMSDDEFYQFACNLLQVCTLDKSKFFNAFNSIISGLDLEVIELIKELRSKYRYKLIALSNINYSHWNYVLNKNWDFIKVFDELILSHEIHLNKPDPKIFEYAIQKAGCEPEEIVFIDDGLNNILSAQVFGITGIKFTDIGELIEELKKIEVM</sequence>
<dbReference type="PANTHER" id="PTHR43611:SF3">
    <property type="entry name" value="FLAVIN MONONUCLEOTIDE HYDROLASE 1, CHLOROPLATIC"/>
    <property type="match status" value="1"/>
</dbReference>
<dbReference type="Gene3D" id="3.40.50.1000">
    <property type="entry name" value="HAD superfamily/HAD-like"/>
    <property type="match status" value="1"/>
</dbReference>
<evidence type="ECO:0008006" key="2">
    <source>
        <dbReference type="Google" id="ProtNLM"/>
    </source>
</evidence>
<dbReference type="InterPro" id="IPR036412">
    <property type="entry name" value="HAD-like_sf"/>
</dbReference>
<dbReference type="NCBIfam" id="TIGR01509">
    <property type="entry name" value="HAD-SF-IA-v3"/>
    <property type="match status" value="1"/>
</dbReference>
<organism evidence="1">
    <name type="scientific">marine sediment metagenome</name>
    <dbReference type="NCBI Taxonomy" id="412755"/>
    <lineage>
        <taxon>unclassified sequences</taxon>
        <taxon>metagenomes</taxon>
        <taxon>ecological metagenomes</taxon>
    </lineage>
</organism>